<evidence type="ECO:0000313" key="11">
    <source>
        <dbReference type="EMBL" id="RZU38176.1"/>
    </source>
</evidence>
<comment type="caution">
    <text evidence="11">The sequence shown here is derived from an EMBL/GenBank/DDBJ whole genome shotgun (WGS) entry which is preliminary data.</text>
</comment>
<dbReference type="Pfam" id="PF07715">
    <property type="entry name" value="Plug"/>
    <property type="match status" value="1"/>
</dbReference>
<comment type="subcellular location">
    <subcellularLocation>
        <location evidence="1 8">Cell outer membrane</location>
        <topology evidence="1 8">Multi-pass membrane protein</topology>
    </subcellularLocation>
</comment>
<evidence type="ECO:0000256" key="7">
    <source>
        <dbReference type="ARBA" id="ARBA00023237"/>
    </source>
</evidence>
<keyword evidence="6 8" id="KW-0472">Membrane</keyword>
<feature type="signal peptide" evidence="9">
    <location>
        <begin position="1"/>
        <end position="21"/>
    </location>
</feature>
<evidence type="ECO:0000256" key="6">
    <source>
        <dbReference type="ARBA" id="ARBA00023136"/>
    </source>
</evidence>
<dbReference type="Gene3D" id="2.40.170.20">
    <property type="entry name" value="TonB-dependent receptor, beta-barrel domain"/>
    <property type="match status" value="1"/>
</dbReference>
<dbReference type="InterPro" id="IPR037066">
    <property type="entry name" value="Plug_dom_sf"/>
</dbReference>
<comment type="similarity">
    <text evidence="8">Belongs to the TonB-dependent receptor family.</text>
</comment>
<dbReference type="InterPro" id="IPR039426">
    <property type="entry name" value="TonB-dep_rcpt-like"/>
</dbReference>
<name>A0A4V2G3S4_9GAMM</name>
<protein>
    <submittedName>
        <fullName evidence="11">Iron complex outermembrane receptor protein</fullName>
    </submittedName>
</protein>
<accession>A0A4V2G3S4</accession>
<dbReference type="AlphaFoldDB" id="A0A4V2G3S4"/>
<keyword evidence="7 8" id="KW-0998">Cell outer membrane</keyword>
<keyword evidence="3 8" id="KW-1134">Transmembrane beta strand</keyword>
<dbReference type="GO" id="GO:0009279">
    <property type="term" value="C:cell outer membrane"/>
    <property type="evidence" value="ECO:0007669"/>
    <property type="project" value="UniProtKB-SubCell"/>
</dbReference>
<organism evidence="11 12">
    <name type="scientific">Fluviicoccus keumensis</name>
    <dbReference type="NCBI Taxonomy" id="1435465"/>
    <lineage>
        <taxon>Bacteria</taxon>
        <taxon>Pseudomonadati</taxon>
        <taxon>Pseudomonadota</taxon>
        <taxon>Gammaproteobacteria</taxon>
        <taxon>Moraxellales</taxon>
        <taxon>Moraxellaceae</taxon>
        <taxon>Fluviicoccus</taxon>
    </lineage>
</organism>
<dbReference type="GO" id="GO:0015889">
    <property type="term" value="P:cobalamin transport"/>
    <property type="evidence" value="ECO:0007669"/>
    <property type="project" value="TreeGrafter"/>
</dbReference>
<sequence>MPATRQSLLLLLTALVMNAAAAETAAESRFDRLLSMDLDQLQNLTVSSASGVPESLRHAPAAMIVITADDIRRRGYDSLVEVLQDVPGFDVTIAGGTNYATAWQRGYRSPFGQRTLLLVDGVVNNELWSQAPDLSRQYPLQMLDRIEILYGPASAVYGANAFAGVVNLITRPASAASAKAEGQWQLRGGSFNTRTAEGAYRQAFGDLKIAAGARLFRSDDPGLDDLKGRRGFVSADWLANTDAWGPVLALSHNGRNLGGYYDPAADSSWLVNLDWRDWKAGLFWWRATEGYGQEYATDHAQVNVPWSRERSHIYLEHRDPVRQDGALTTRLTLRQSREWGDWAEAEPDWHAGQSAFSYVSNSHWNSQSHAWSLEQKLDLPTDGDWRWLGGWKVERRTLAKAYSICGYWEPQAYCPADPDVSPVGPEGFGPWVVHSTANAIPDAPDVPAVMSPDNRVYVTNRNAHLQGAWSRNGWRASLGLLLDHHGVYGTHTTPRLSLGRDFSADTTVKLLYGRAWQEPPTIQVYGGWNGRNANPGLQPEKAANTELVLMHARRGWLHELSLFDARYSNAIREVAVNASGRHVQGAEYRGRFEREWLARTWSGYLYYTWTLARDDQHYDAATGVWTDGEAAIGDIARHKLQLGIDVPLADHWNLNLRGRYVGRRELYSGNPLRALGDTLDPYVTADLNLEYRQAAYRLALTINNLGDAAYETPGIASADAGTDTSQRATGYYNSLLPQTGRSVYLSLGMTY</sequence>
<dbReference type="EMBL" id="SHKX01000014">
    <property type="protein sequence ID" value="RZU38176.1"/>
    <property type="molecule type" value="Genomic_DNA"/>
</dbReference>
<dbReference type="PROSITE" id="PS52016">
    <property type="entry name" value="TONB_DEPENDENT_REC_3"/>
    <property type="match status" value="1"/>
</dbReference>
<keyword evidence="11" id="KW-0675">Receptor</keyword>
<dbReference type="PANTHER" id="PTHR30069">
    <property type="entry name" value="TONB-DEPENDENT OUTER MEMBRANE RECEPTOR"/>
    <property type="match status" value="1"/>
</dbReference>
<keyword evidence="4 8" id="KW-0812">Transmembrane</keyword>
<dbReference type="PANTHER" id="PTHR30069:SF53">
    <property type="entry name" value="COLICIN I RECEPTOR-RELATED"/>
    <property type="match status" value="1"/>
</dbReference>
<feature type="domain" description="TonB-dependent receptor plug" evidence="10">
    <location>
        <begin position="56"/>
        <end position="165"/>
    </location>
</feature>
<evidence type="ECO:0000256" key="3">
    <source>
        <dbReference type="ARBA" id="ARBA00022452"/>
    </source>
</evidence>
<evidence type="ECO:0000313" key="12">
    <source>
        <dbReference type="Proteomes" id="UP000292423"/>
    </source>
</evidence>
<dbReference type="SUPFAM" id="SSF56935">
    <property type="entry name" value="Porins"/>
    <property type="match status" value="1"/>
</dbReference>
<keyword evidence="2 8" id="KW-0813">Transport</keyword>
<keyword evidence="12" id="KW-1185">Reference proteome</keyword>
<evidence type="ECO:0000256" key="9">
    <source>
        <dbReference type="SAM" id="SignalP"/>
    </source>
</evidence>
<feature type="chain" id="PRO_5020544205" evidence="9">
    <location>
        <begin position="22"/>
        <end position="751"/>
    </location>
</feature>
<evidence type="ECO:0000259" key="10">
    <source>
        <dbReference type="Pfam" id="PF07715"/>
    </source>
</evidence>
<dbReference type="InterPro" id="IPR036942">
    <property type="entry name" value="Beta-barrel_TonB_sf"/>
</dbReference>
<dbReference type="Gene3D" id="2.170.130.10">
    <property type="entry name" value="TonB-dependent receptor, plug domain"/>
    <property type="match status" value="1"/>
</dbReference>
<gene>
    <name evidence="11" type="ORF">EV700_2754</name>
</gene>
<evidence type="ECO:0000256" key="4">
    <source>
        <dbReference type="ARBA" id="ARBA00022692"/>
    </source>
</evidence>
<dbReference type="InterPro" id="IPR012910">
    <property type="entry name" value="Plug_dom"/>
</dbReference>
<evidence type="ECO:0000256" key="2">
    <source>
        <dbReference type="ARBA" id="ARBA00022448"/>
    </source>
</evidence>
<evidence type="ECO:0000256" key="5">
    <source>
        <dbReference type="ARBA" id="ARBA00022729"/>
    </source>
</evidence>
<dbReference type="RefSeq" id="WP_165391485.1">
    <property type="nucleotide sequence ID" value="NZ_SHKX01000014.1"/>
</dbReference>
<evidence type="ECO:0000256" key="1">
    <source>
        <dbReference type="ARBA" id="ARBA00004571"/>
    </source>
</evidence>
<keyword evidence="5 9" id="KW-0732">Signal</keyword>
<evidence type="ECO:0000256" key="8">
    <source>
        <dbReference type="PROSITE-ProRule" id="PRU01360"/>
    </source>
</evidence>
<reference evidence="11 12" key="1">
    <citation type="submission" date="2019-02" db="EMBL/GenBank/DDBJ databases">
        <title>Genomic Encyclopedia of Type Strains, Phase IV (KMG-IV): sequencing the most valuable type-strain genomes for metagenomic binning, comparative biology and taxonomic classification.</title>
        <authorList>
            <person name="Goeker M."/>
        </authorList>
    </citation>
    <scope>NUCLEOTIDE SEQUENCE [LARGE SCALE GENOMIC DNA]</scope>
    <source>
        <strain evidence="11 12">DSM 105135</strain>
    </source>
</reference>
<dbReference type="Proteomes" id="UP000292423">
    <property type="component" value="Unassembled WGS sequence"/>
</dbReference>
<proteinExistence type="inferred from homology"/>